<reference evidence="1 2" key="1">
    <citation type="submission" date="2016-10" db="EMBL/GenBank/DDBJ databases">
        <authorList>
            <person name="de Groot N.N."/>
        </authorList>
    </citation>
    <scope>NUCLEOTIDE SEQUENCE [LARGE SCALE GENOMIC DNA]</scope>
    <source>
        <strain evidence="1 2">DSM 45610</strain>
    </source>
</reference>
<proteinExistence type="predicted"/>
<evidence type="ECO:0000313" key="1">
    <source>
        <dbReference type="EMBL" id="SDW13900.1"/>
    </source>
</evidence>
<dbReference type="Proteomes" id="UP000198534">
    <property type="component" value="Unassembled WGS sequence"/>
</dbReference>
<dbReference type="EMBL" id="FNNQ01000001">
    <property type="protein sequence ID" value="SDW13900.1"/>
    <property type="molecule type" value="Genomic_DNA"/>
</dbReference>
<evidence type="ECO:0000313" key="2">
    <source>
        <dbReference type="Proteomes" id="UP000198534"/>
    </source>
</evidence>
<dbReference type="RefSeq" id="WP_091735188.1">
    <property type="nucleotide sequence ID" value="NZ_FNNQ01000001.1"/>
</dbReference>
<name>A0A1H2R432_9BACL</name>
<dbReference type="AlphaFoldDB" id="A0A1H2R432"/>
<gene>
    <name evidence="1" type="ORF">SAMN05444487_101371</name>
</gene>
<protein>
    <recommendedName>
        <fullName evidence="3">Xylose isomerase-like TIM barrel</fullName>
    </recommendedName>
</protein>
<sequence>MLFTNQMAIRYEPSSQSLSSDPDFQWAEIPLPNTTSVWSTLHDHVQKTEIQPIAFRAPDRFGLGANFPKKEEWIHLFETIAPLFGGRYRFLICHGTTVTLDEVFAYLDARPRDFNALHDYKTNYVEQVIEQLQYLTILAKPYGIHMTIENAPMGGTTYFEPDKGYIHPALRTPRHLLRIVEATEVKLCFDTSYARITSNALSYMRRSRSLFAAATEKEILNAASDWNQFYSQVKSATSLIRLSSSLSWGDTPDTCHIPFTSSTEPELLKFSELVSPKTPIILPFSGDKRKWTEWKTRIKGLKKK</sequence>
<dbReference type="Gene3D" id="3.20.20.150">
    <property type="entry name" value="Divalent-metal-dependent TIM barrel enzymes"/>
    <property type="match status" value="1"/>
</dbReference>
<keyword evidence="2" id="KW-1185">Reference proteome</keyword>
<evidence type="ECO:0008006" key="3">
    <source>
        <dbReference type="Google" id="ProtNLM"/>
    </source>
</evidence>
<accession>A0A1H2R432</accession>
<dbReference type="OrthoDB" id="2986172at2"/>
<organism evidence="1 2">
    <name type="scientific">Marininema mesophilum</name>
    <dbReference type="NCBI Taxonomy" id="1048340"/>
    <lineage>
        <taxon>Bacteria</taxon>
        <taxon>Bacillati</taxon>
        <taxon>Bacillota</taxon>
        <taxon>Bacilli</taxon>
        <taxon>Bacillales</taxon>
        <taxon>Thermoactinomycetaceae</taxon>
        <taxon>Marininema</taxon>
    </lineage>
</organism>